<dbReference type="GO" id="GO:0046872">
    <property type="term" value="F:metal ion binding"/>
    <property type="evidence" value="ECO:0007669"/>
    <property type="project" value="UniProtKB-KW"/>
</dbReference>
<evidence type="ECO:0000256" key="1">
    <source>
        <dbReference type="ARBA" id="ARBA00001968"/>
    </source>
</evidence>
<evidence type="ECO:0000256" key="5">
    <source>
        <dbReference type="ARBA" id="ARBA00022723"/>
    </source>
</evidence>
<keyword evidence="6" id="KW-0378">Hydrolase</keyword>
<dbReference type="PANTHER" id="PTHR22930">
    <property type="match status" value="1"/>
</dbReference>
<dbReference type="Proteomes" id="UP000054564">
    <property type="component" value="Unassembled WGS sequence"/>
</dbReference>
<reference evidence="12" key="1">
    <citation type="submission" date="2014-03" db="EMBL/GenBank/DDBJ databases">
        <title>The Genome Sequence of Puccinia striiformis f. sp. tritici PST-78.</title>
        <authorList>
            <consortium name="The Broad Institute Genome Sequencing Platform"/>
            <person name="Cuomo C."/>
            <person name="Hulbert S."/>
            <person name="Chen X."/>
            <person name="Walker B."/>
            <person name="Young S.K."/>
            <person name="Zeng Q."/>
            <person name="Gargeya S."/>
            <person name="Fitzgerald M."/>
            <person name="Haas B."/>
            <person name="Abouelleil A."/>
            <person name="Alvarado L."/>
            <person name="Arachchi H.M."/>
            <person name="Berlin A.M."/>
            <person name="Chapman S.B."/>
            <person name="Goldberg J."/>
            <person name="Griggs A."/>
            <person name="Gujja S."/>
            <person name="Hansen M."/>
            <person name="Howarth C."/>
            <person name="Imamovic A."/>
            <person name="Larimer J."/>
            <person name="McCowan C."/>
            <person name="Montmayeur A."/>
            <person name="Murphy C."/>
            <person name="Neiman D."/>
            <person name="Pearson M."/>
            <person name="Priest M."/>
            <person name="Roberts A."/>
            <person name="Saif S."/>
            <person name="Shea T."/>
            <person name="Sisk P."/>
            <person name="Sykes S."/>
            <person name="Wortman J."/>
            <person name="Nusbaum C."/>
            <person name="Birren B."/>
        </authorList>
    </citation>
    <scope>NUCLEOTIDE SEQUENCE [LARGE SCALE GENOMIC DNA]</scope>
    <source>
        <strain evidence="12">race PST-78</strain>
    </source>
</reference>
<dbReference type="InterPro" id="IPR027806">
    <property type="entry name" value="HARBI1_dom"/>
</dbReference>
<organism evidence="11 12">
    <name type="scientific">Puccinia striiformis f. sp. tritici PST-78</name>
    <dbReference type="NCBI Taxonomy" id="1165861"/>
    <lineage>
        <taxon>Eukaryota</taxon>
        <taxon>Fungi</taxon>
        <taxon>Dikarya</taxon>
        <taxon>Basidiomycota</taxon>
        <taxon>Pucciniomycotina</taxon>
        <taxon>Pucciniomycetes</taxon>
        <taxon>Pucciniales</taxon>
        <taxon>Pucciniaceae</taxon>
        <taxon>Puccinia</taxon>
    </lineage>
</organism>
<evidence type="ECO:0000256" key="4">
    <source>
        <dbReference type="ARBA" id="ARBA00022722"/>
    </source>
</evidence>
<evidence type="ECO:0000256" key="7">
    <source>
        <dbReference type="ARBA" id="ARBA00023242"/>
    </source>
</evidence>
<evidence type="ECO:0000256" key="6">
    <source>
        <dbReference type="ARBA" id="ARBA00022801"/>
    </source>
</evidence>
<feature type="region of interest" description="Disordered" evidence="8">
    <location>
        <begin position="264"/>
        <end position="288"/>
    </location>
</feature>
<evidence type="ECO:0000313" key="12">
    <source>
        <dbReference type="Proteomes" id="UP000054564"/>
    </source>
</evidence>
<protein>
    <submittedName>
        <fullName evidence="11">Uncharacterized protein</fullName>
    </submittedName>
</protein>
<dbReference type="InterPro" id="IPR045249">
    <property type="entry name" value="HARBI1-like"/>
</dbReference>
<evidence type="ECO:0000256" key="8">
    <source>
        <dbReference type="SAM" id="MobiDB-lite"/>
    </source>
</evidence>
<accession>A0A0L0UQJ6</accession>
<dbReference type="EMBL" id="AJIL01000382">
    <property type="protein sequence ID" value="KNE89367.1"/>
    <property type="molecule type" value="Genomic_DNA"/>
</dbReference>
<dbReference type="GO" id="GO:0005634">
    <property type="term" value="C:nucleus"/>
    <property type="evidence" value="ECO:0007669"/>
    <property type="project" value="UniProtKB-SubCell"/>
</dbReference>
<feature type="domain" description="DDE Tnp4" evidence="9">
    <location>
        <begin position="198"/>
        <end position="251"/>
    </location>
</feature>
<dbReference type="AlphaFoldDB" id="A0A0L0UQJ6"/>
<evidence type="ECO:0000256" key="3">
    <source>
        <dbReference type="ARBA" id="ARBA00006958"/>
    </source>
</evidence>
<evidence type="ECO:0000256" key="2">
    <source>
        <dbReference type="ARBA" id="ARBA00004123"/>
    </source>
</evidence>
<keyword evidence="7" id="KW-0539">Nucleus</keyword>
<proteinExistence type="inferred from homology"/>
<gene>
    <name evidence="11" type="ORF">PSTG_17175</name>
</gene>
<dbReference type="GO" id="GO:0016787">
    <property type="term" value="F:hydrolase activity"/>
    <property type="evidence" value="ECO:0007669"/>
    <property type="project" value="UniProtKB-KW"/>
</dbReference>
<dbReference type="Pfam" id="PF13359">
    <property type="entry name" value="DDE_Tnp_4"/>
    <property type="match status" value="1"/>
</dbReference>
<comment type="similarity">
    <text evidence="3">Belongs to the HARBI1 family.</text>
</comment>
<evidence type="ECO:0000259" key="9">
    <source>
        <dbReference type="Pfam" id="PF13359"/>
    </source>
</evidence>
<comment type="subcellular location">
    <subcellularLocation>
        <location evidence="2">Nucleus</location>
    </subcellularLocation>
</comment>
<dbReference type="Pfam" id="PF26138">
    <property type="entry name" value="DUF8040"/>
    <property type="match status" value="1"/>
</dbReference>
<feature type="domain" description="DUF8040" evidence="10">
    <location>
        <begin position="21"/>
        <end position="91"/>
    </location>
</feature>
<keyword evidence="4" id="KW-0540">Nuclease</keyword>
<name>A0A0L0UQJ6_9BASI</name>
<feature type="compositionally biased region" description="Low complexity" evidence="8">
    <location>
        <begin position="272"/>
        <end position="284"/>
    </location>
</feature>
<dbReference type="InterPro" id="IPR058353">
    <property type="entry name" value="DUF8040"/>
</dbReference>
<evidence type="ECO:0000259" key="10">
    <source>
        <dbReference type="Pfam" id="PF26138"/>
    </source>
</evidence>
<evidence type="ECO:0000313" key="11">
    <source>
        <dbReference type="EMBL" id="KNE89367.1"/>
    </source>
</evidence>
<dbReference type="OrthoDB" id="1681765at2759"/>
<dbReference type="GO" id="GO:0004518">
    <property type="term" value="F:nuclease activity"/>
    <property type="evidence" value="ECO:0007669"/>
    <property type="project" value="UniProtKB-KW"/>
</dbReference>
<dbReference type="PANTHER" id="PTHR22930:SF85">
    <property type="entry name" value="GH03217P-RELATED"/>
    <property type="match status" value="1"/>
</dbReference>
<comment type="caution">
    <text evidence="11">The sequence shown here is derived from an EMBL/GenBank/DDBJ whole genome shotgun (WGS) entry which is preliminary data.</text>
</comment>
<keyword evidence="5" id="KW-0479">Metal-binding</keyword>
<sequence>MDNQRNLLIRPALALVGIDILERPTFDALVNELRYKGYLTNGRSVTIEEQVLMFLDIVVHNNSMRQTAFKYRRGLFTVQRYFHEVLDALVSLYPKYVNLNSTGGTPERLLDPKYELFKKCLGALDGVFIPATIPADQQAPCGNRKGFIAQNVMAVVNFNFEIVYLLAGWEGSAHDGTVLADAFQKDFEQARAGLRPANPKELYNLRHASLRNMVERIFGCMKAKFKVLRSPGEHHINRQVQLVYTLAVLWNFTRRHQQLDDDEVLEDDNNEESASTAAAAVGTAPQRRTKWDNKAMKGKRLSLAAKLWAQYQVYLAGRN</sequence>
<keyword evidence="12" id="KW-1185">Reference proteome</keyword>
<comment type="cofactor">
    <cofactor evidence="1">
        <name>a divalent metal cation</name>
        <dbReference type="ChEBI" id="CHEBI:60240"/>
    </cofactor>
</comment>